<keyword evidence="1" id="KW-0472">Membrane</keyword>
<reference evidence="3" key="1">
    <citation type="journal article" date="2012" name="Nat. Biotechnol.">
        <title>Reference genome sequence of the model plant Setaria.</title>
        <authorList>
            <person name="Bennetzen J.L."/>
            <person name="Schmutz J."/>
            <person name="Wang H."/>
            <person name="Percifield R."/>
            <person name="Hawkins J."/>
            <person name="Pontaroli A.C."/>
            <person name="Estep M."/>
            <person name="Feng L."/>
            <person name="Vaughn J.N."/>
            <person name="Grimwood J."/>
            <person name="Jenkins J."/>
            <person name="Barry K."/>
            <person name="Lindquist E."/>
            <person name="Hellsten U."/>
            <person name="Deshpande S."/>
            <person name="Wang X."/>
            <person name="Wu X."/>
            <person name="Mitros T."/>
            <person name="Triplett J."/>
            <person name="Yang X."/>
            <person name="Ye C.Y."/>
            <person name="Mauro-Herrera M."/>
            <person name="Wang L."/>
            <person name="Li P."/>
            <person name="Sharma M."/>
            <person name="Sharma R."/>
            <person name="Ronald P.C."/>
            <person name="Panaud O."/>
            <person name="Kellogg E.A."/>
            <person name="Brutnell T.P."/>
            <person name="Doust A.N."/>
            <person name="Tuskan G.A."/>
            <person name="Rokhsar D."/>
            <person name="Devos K.M."/>
        </authorList>
    </citation>
    <scope>NUCLEOTIDE SEQUENCE [LARGE SCALE GENOMIC DNA]</scope>
    <source>
        <strain evidence="3">cv. Yugu1</strain>
    </source>
</reference>
<dbReference type="Gramene" id="KQL11041">
    <property type="protein sequence ID" value="KQL11041"/>
    <property type="gene ID" value="SETIT_008681mg"/>
</dbReference>
<feature type="transmembrane region" description="Helical" evidence="1">
    <location>
        <begin position="12"/>
        <end position="32"/>
    </location>
</feature>
<reference evidence="2" key="2">
    <citation type="submission" date="2018-08" db="UniProtKB">
        <authorList>
            <consortium name="EnsemblPlants"/>
        </authorList>
    </citation>
    <scope>IDENTIFICATION</scope>
    <source>
        <strain evidence="2">Yugu1</strain>
    </source>
</reference>
<protein>
    <submittedName>
        <fullName evidence="2">Uncharacterized protein</fullName>
    </submittedName>
</protein>
<evidence type="ECO:0000313" key="3">
    <source>
        <dbReference type="Proteomes" id="UP000004995"/>
    </source>
</evidence>
<accession>K3Y396</accession>
<dbReference type="Proteomes" id="UP000004995">
    <property type="component" value="Unassembled WGS sequence"/>
</dbReference>
<dbReference type="AlphaFoldDB" id="K3Y396"/>
<dbReference type="EnsemblPlants" id="KQL11041">
    <property type="protein sequence ID" value="KQL11041"/>
    <property type="gene ID" value="SETIT_008681mg"/>
</dbReference>
<keyword evidence="3" id="KW-1185">Reference proteome</keyword>
<evidence type="ECO:0000256" key="1">
    <source>
        <dbReference type="SAM" id="Phobius"/>
    </source>
</evidence>
<evidence type="ECO:0000313" key="2">
    <source>
        <dbReference type="EnsemblPlants" id="KQL11041"/>
    </source>
</evidence>
<dbReference type="EMBL" id="AGNK02002561">
    <property type="status" value="NOT_ANNOTATED_CDS"/>
    <property type="molecule type" value="Genomic_DNA"/>
</dbReference>
<keyword evidence="1" id="KW-0812">Transmembrane</keyword>
<proteinExistence type="predicted"/>
<dbReference type="eggNOG" id="ENOG502R63V">
    <property type="taxonomic scope" value="Eukaryota"/>
</dbReference>
<sequence>SLTDLFCNKQSWLICVHGLHNPGLTCLAVLLIHRRPRSMFLGVSLIAPSYSWRCFISNSPHKQVACFFHFKSVSA</sequence>
<name>K3Y396_SETIT</name>
<keyword evidence="1" id="KW-1133">Transmembrane helix</keyword>
<organism evidence="2 3">
    <name type="scientific">Setaria italica</name>
    <name type="common">Foxtail millet</name>
    <name type="synonym">Panicum italicum</name>
    <dbReference type="NCBI Taxonomy" id="4555"/>
    <lineage>
        <taxon>Eukaryota</taxon>
        <taxon>Viridiplantae</taxon>
        <taxon>Streptophyta</taxon>
        <taxon>Embryophyta</taxon>
        <taxon>Tracheophyta</taxon>
        <taxon>Spermatophyta</taxon>
        <taxon>Magnoliopsida</taxon>
        <taxon>Liliopsida</taxon>
        <taxon>Poales</taxon>
        <taxon>Poaceae</taxon>
        <taxon>PACMAD clade</taxon>
        <taxon>Panicoideae</taxon>
        <taxon>Panicodae</taxon>
        <taxon>Paniceae</taxon>
        <taxon>Cenchrinae</taxon>
        <taxon>Setaria</taxon>
    </lineage>
</organism>
<dbReference type="HOGENOM" id="CLU_2678399_0_0_1"/>
<dbReference type="InParanoid" id="K3Y396"/>